<dbReference type="Proteomes" id="UP000552644">
    <property type="component" value="Unassembled WGS sequence"/>
</dbReference>
<accession>A0A7W7QTT0</accession>
<dbReference type="AlphaFoldDB" id="A0A7W7QTT0"/>
<sequence length="46" mass="5159">MKDNRISLEDLALEGAELSEAELGEVSGGRWHVTWYIKGKPAEWSV</sequence>
<organism evidence="1 2">
    <name type="scientific">Streptosporangium saharense</name>
    <dbReference type="NCBI Taxonomy" id="1706840"/>
    <lineage>
        <taxon>Bacteria</taxon>
        <taxon>Bacillati</taxon>
        <taxon>Actinomycetota</taxon>
        <taxon>Actinomycetes</taxon>
        <taxon>Streptosporangiales</taxon>
        <taxon>Streptosporangiaceae</taxon>
        <taxon>Streptosporangium</taxon>
    </lineage>
</organism>
<dbReference type="EMBL" id="JACHJP010000010">
    <property type="protein sequence ID" value="MBB4919627.1"/>
    <property type="molecule type" value="Genomic_DNA"/>
</dbReference>
<dbReference type="RefSeq" id="WP_184722138.1">
    <property type="nucleotide sequence ID" value="NZ_JACHJP010000010.1"/>
</dbReference>
<protein>
    <submittedName>
        <fullName evidence="1">Putative ATP-grasp target RiPP</fullName>
    </submittedName>
</protein>
<dbReference type="InterPro" id="IPR030988">
    <property type="entry name" value="GRASP_targ_2_Rhodococcus"/>
</dbReference>
<dbReference type="NCBIfam" id="TIGR04497">
    <property type="entry name" value="GRASP_targ_2"/>
    <property type="match status" value="1"/>
</dbReference>
<evidence type="ECO:0000313" key="1">
    <source>
        <dbReference type="EMBL" id="MBB4919627.1"/>
    </source>
</evidence>
<keyword evidence="2" id="KW-1185">Reference proteome</keyword>
<comment type="caution">
    <text evidence="1">The sequence shown here is derived from an EMBL/GenBank/DDBJ whole genome shotgun (WGS) entry which is preliminary data.</text>
</comment>
<name>A0A7W7QTT0_9ACTN</name>
<proteinExistence type="predicted"/>
<evidence type="ECO:0000313" key="2">
    <source>
        <dbReference type="Proteomes" id="UP000552644"/>
    </source>
</evidence>
<reference evidence="1 2" key="1">
    <citation type="submission" date="2020-08" db="EMBL/GenBank/DDBJ databases">
        <title>Genomic Encyclopedia of Type Strains, Phase III (KMG-III): the genomes of soil and plant-associated and newly described type strains.</title>
        <authorList>
            <person name="Whitman W."/>
        </authorList>
    </citation>
    <scope>NUCLEOTIDE SEQUENCE [LARGE SCALE GENOMIC DNA]</scope>
    <source>
        <strain evidence="1 2">CECT 8840</strain>
    </source>
</reference>
<gene>
    <name evidence="1" type="ORF">FHS44_006770</name>
</gene>